<gene>
    <name evidence="8" type="ORF">DQK91_15540</name>
</gene>
<keyword evidence="2" id="KW-0004">4Fe-4S</keyword>
<dbReference type="Pfam" id="PF04055">
    <property type="entry name" value="Radical_SAM"/>
    <property type="match status" value="1"/>
</dbReference>
<dbReference type="Proteomes" id="UP000434052">
    <property type="component" value="Unassembled WGS sequence"/>
</dbReference>
<evidence type="ECO:0000259" key="7">
    <source>
        <dbReference type="PROSITE" id="PS51918"/>
    </source>
</evidence>
<evidence type="ECO:0000313" key="8">
    <source>
        <dbReference type="EMBL" id="TVM32351.1"/>
    </source>
</evidence>
<comment type="cofactor">
    <cofactor evidence="1">
        <name>[4Fe-4S] cluster</name>
        <dbReference type="ChEBI" id="CHEBI:49883"/>
    </cofactor>
</comment>
<dbReference type="CDD" id="cd01335">
    <property type="entry name" value="Radical_SAM"/>
    <property type="match status" value="1"/>
</dbReference>
<evidence type="ECO:0000256" key="6">
    <source>
        <dbReference type="ARBA" id="ARBA00023014"/>
    </source>
</evidence>
<dbReference type="PANTHER" id="PTHR30352">
    <property type="entry name" value="PYRUVATE FORMATE-LYASE-ACTIVATING ENZYME"/>
    <property type="match status" value="1"/>
</dbReference>
<evidence type="ECO:0000256" key="1">
    <source>
        <dbReference type="ARBA" id="ARBA00001966"/>
    </source>
</evidence>
<dbReference type="SFLD" id="SFLDG01094">
    <property type="entry name" value="Uncharacterised_Radical_SAM_Su"/>
    <property type="match status" value="1"/>
</dbReference>
<dbReference type="GO" id="GO:0051539">
    <property type="term" value="F:4 iron, 4 sulfur cluster binding"/>
    <property type="evidence" value="ECO:0007669"/>
    <property type="project" value="UniProtKB-KW"/>
</dbReference>
<dbReference type="OrthoDB" id="9782387at2"/>
<dbReference type="Gene3D" id="3.20.20.70">
    <property type="entry name" value="Aldolase class I"/>
    <property type="match status" value="1"/>
</dbReference>
<sequence>MQIATRSEELPIVQPDTHVVPSVAPGWCSVRGFERMSLSDWPGHTVFVLFIGGCNLRCPTCHNADLAWRHTTLPRIRQSAVHELVAKRKRWYDGIVVSGGEPTSYADLPLLLRDLKSTGLPVKVDTNGMRPDMIEILFHANLADAFFVDVKGPFEKYPQLTGNGVTADQAEANISRVFKLARTAPERFQFRTTMVPLLTDDDIATVRRLLPEGFTLTTQQYREPARRTHAKTDQET</sequence>
<reference evidence="8 9" key="1">
    <citation type="submission" date="2018-06" db="EMBL/GenBank/DDBJ databases">
        <title>Complete genome of Desulfovibrio marinus P48SEP.</title>
        <authorList>
            <person name="Crispim J.S."/>
            <person name="Vidigal P.M.P."/>
            <person name="Silva L.C.F."/>
            <person name="Araujo L.C."/>
            <person name="Laguardia C.N."/>
            <person name="Dias R.S."/>
            <person name="Sousa M.P."/>
            <person name="Paula S.O."/>
            <person name="Silva C."/>
        </authorList>
    </citation>
    <scope>NUCLEOTIDE SEQUENCE [LARGE SCALE GENOMIC DNA]</scope>
    <source>
        <strain evidence="8 9">P48SEP</strain>
    </source>
</reference>
<comment type="caution">
    <text evidence="8">The sequence shown here is derived from an EMBL/GenBank/DDBJ whole genome shotgun (WGS) entry which is preliminary data.</text>
</comment>
<feature type="domain" description="Radical SAM core" evidence="7">
    <location>
        <begin position="40"/>
        <end position="236"/>
    </location>
</feature>
<dbReference type="NCBIfam" id="TIGR02495">
    <property type="entry name" value="NrdG2"/>
    <property type="match status" value="1"/>
</dbReference>
<dbReference type="EMBL" id="QMIF01000011">
    <property type="protein sequence ID" value="TVM32351.1"/>
    <property type="molecule type" value="Genomic_DNA"/>
</dbReference>
<evidence type="ECO:0000256" key="4">
    <source>
        <dbReference type="ARBA" id="ARBA00022723"/>
    </source>
</evidence>
<dbReference type="InterPro" id="IPR013785">
    <property type="entry name" value="Aldolase_TIM"/>
</dbReference>
<organism evidence="8 9">
    <name type="scientific">Oceanidesulfovibrio marinus</name>
    <dbReference type="NCBI Taxonomy" id="370038"/>
    <lineage>
        <taxon>Bacteria</taxon>
        <taxon>Pseudomonadati</taxon>
        <taxon>Thermodesulfobacteriota</taxon>
        <taxon>Desulfovibrionia</taxon>
        <taxon>Desulfovibrionales</taxon>
        <taxon>Desulfovibrionaceae</taxon>
        <taxon>Oceanidesulfovibrio</taxon>
    </lineage>
</organism>
<dbReference type="GO" id="GO:0003824">
    <property type="term" value="F:catalytic activity"/>
    <property type="evidence" value="ECO:0007669"/>
    <property type="project" value="InterPro"/>
</dbReference>
<proteinExistence type="predicted"/>
<evidence type="ECO:0000256" key="3">
    <source>
        <dbReference type="ARBA" id="ARBA00022691"/>
    </source>
</evidence>
<dbReference type="InterPro" id="IPR007197">
    <property type="entry name" value="rSAM"/>
</dbReference>
<keyword evidence="6" id="KW-0411">Iron-sulfur</keyword>
<keyword evidence="5" id="KW-0408">Iron</keyword>
<dbReference type="InterPro" id="IPR034457">
    <property type="entry name" value="Organic_radical-activating"/>
</dbReference>
<dbReference type="SFLD" id="SFLDS00029">
    <property type="entry name" value="Radical_SAM"/>
    <property type="match status" value="1"/>
</dbReference>
<dbReference type="GO" id="GO:0046872">
    <property type="term" value="F:metal ion binding"/>
    <property type="evidence" value="ECO:0007669"/>
    <property type="project" value="UniProtKB-KW"/>
</dbReference>
<name>A0A6P1ZH55_9BACT</name>
<keyword evidence="3" id="KW-0949">S-adenosyl-L-methionine</keyword>
<dbReference type="InterPro" id="IPR058240">
    <property type="entry name" value="rSAM_sf"/>
</dbReference>
<accession>A0A6P1ZH55</accession>
<keyword evidence="4" id="KW-0479">Metal-binding</keyword>
<dbReference type="AlphaFoldDB" id="A0A6P1ZH55"/>
<dbReference type="PANTHER" id="PTHR30352:SF5">
    <property type="entry name" value="PYRUVATE FORMATE-LYASE 1-ACTIVATING ENZYME"/>
    <property type="match status" value="1"/>
</dbReference>
<evidence type="ECO:0000313" key="9">
    <source>
        <dbReference type="Proteomes" id="UP000434052"/>
    </source>
</evidence>
<evidence type="ECO:0000256" key="5">
    <source>
        <dbReference type="ARBA" id="ARBA00023004"/>
    </source>
</evidence>
<dbReference type="SUPFAM" id="SSF102114">
    <property type="entry name" value="Radical SAM enzymes"/>
    <property type="match status" value="1"/>
</dbReference>
<dbReference type="PROSITE" id="PS51918">
    <property type="entry name" value="RADICAL_SAM"/>
    <property type="match status" value="1"/>
</dbReference>
<dbReference type="InterPro" id="IPR012840">
    <property type="entry name" value="NrdG2"/>
</dbReference>
<evidence type="ECO:0000256" key="2">
    <source>
        <dbReference type="ARBA" id="ARBA00022485"/>
    </source>
</evidence>
<protein>
    <submittedName>
        <fullName evidence="8">Anaerobic ribonucleoside-triphosphate reductase activating protein</fullName>
    </submittedName>
</protein>